<evidence type="ECO:0000313" key="6">
    <source>
        <dbReference type="Proteomes" id="UP000023152"/>
    </source>
</evidence>
<dbReference type="InterPro" id="IPR020472">
    <property type="entry name" value="WD40_PAC1"/>
</dbReference>
<dbReference type="EMBL" id="ASPP01032852">
    <property type="protein sequence ID" value="ETO03614.1"/>
    <property type="molecule type" value="Genomic_DNA"/>
</dbReference>
<dbReference type="AlphaFoldDB" id="X6LPQ9"/>
<dbReference type="Proteomes" id="UP000023152">
    <property type="component" value="Unassembled WGS sequence"/>
</dbReference>
<dbReference type="InterPro" id="IPR015915">
    <property type="entry name" value="Kelch-typ_b-propeller"/>
</dbReference>
<dbReference type="InterPro" id="IPR001680">
    <property type="entry name" value="WD40_rpt"/>
</dbReference>
<keyword evidence="6" id="KW-1185">Reference proteome</keyword>
<dbReference type="Pfam" id="PF00400">
    <property type="entry name" value="WD40"/>
    <property type="match status" value="7"/>
</dbReference>
<dbReference type="Gene3D" id="2.130.10.10">
    <property type="entry name" value="YVTN repeat-like/Quinoprotein amine dehydrogenase"/>
    <property type="match status" value="2"/>
</dbReference>
<feature type="repeat" description="WD" evidence="3">
    <location>
        <begin position="845"/>
        <end position="879"/>
    </location>
</feature>
<keyword evidence="1 3" id="KW-0853">WD repeat</keyword>
<evidence type="ECO:0000256" key="1">
    <source>
        <dbReference type="ARBA" id="ARBA00022574"/>
    </source>
</evidence>
<keyword evidence="4" id="KW-1133">Transmembrane helix</keyword>
<keyword evidence="4" id="KW-0812">Transmembrane</keyword>
<feature type="repeat" description="WD" evidence="3">
    <location>
        <begin position="803"/>
        <end position="836"/>
    </location>
</feature>
<dbReference type="SUPFAM" id="SSF50978">
    <property type="entry name" value="WD40 repeat-like"/>
    <property type="match status" value="1"/>
</dbReference>
<dbReference type="SMART" id="SM00320">
    <property type="entry name" value="WD40"/>
    <property type="match status" value="7"/>
</dbReference>
<evidence type="ECO:0000256" key="4">
    <source>
        <dbReference type="SAM" id="Phobius"/>
    </source>
</evidence>
<dbReference type="PANTHER" id="PTHR19879:SF9">
    <property type="entry name" value="TRANSCRIPTION INITIATION FACTOR TFIID SUBUNIT 5"/>
    <property type="match status" value="1"/>
</dbReference>
<evidence type="ECO:0000313" key="5">
    <source>
        <dbReference type="EMBL" id="ETO03614.1"/>
    </source>
</evidence>
<dbReference type="InterPro" id="IPR015943">
    <property type="entry name" value="WD40/YVTN_repeat-like_dom_sf"/>
</dbReference>
<reference evidence="5 6" key="1">
    <citation type="journal article" date="2013" name="Curr. Biol.">
        <title>The Genome of the Foraminiferan Reticulomyxa filosa.</title>
        <authorList>
            <person name="Glockner G."/>
            <person name="Hulsmann N."/>
            <person name="Schleicher M."/>
            <person name="Noegel A.A."/>
            <person name="Eichinger L."/>
            <person name="Gallinger C."/>
            <person name="Pawlowski J."/>
            <person name="Sierra R."/>
            <person name="Euteneuer U."/>
            <person name="Pillet L."/>
            <person name="Moustafa A."/>
            <person name="Platzer M."/>
            <person name="Groth M."/>
            <person name="Szafranski K."/>
            <person name="Schliwa M."/>
        </authorList>
    </citation>
    <scope>NUCLEOTIDE SEQUENCE [LARGE SCALE GENOMIC DNA]</scope>
</reference>
<keyword evidence="2" id="KW-0677">Repeat</keyword>
<dbReference type="PRINTS" id="PR00320">
    <property type="entry name" value="GPROTEINBRPT"/>
</dbReference>
<accession>X6LPQ9</accession>
<feature type="repeat" description="WD" evidence="3">
    <location>
        <begin position="635"/>
        <end position="676"/>
    </location>
</feature>
<protein>
    <submittedName>
        <fullName evidence="5">WD repeat-containing protein</fullName>
    </submittedName>
</protein>
<keyword evidence="4" id="KW-0472">Membrane</keyword>
<sequence>MLPEQVRVSFFLLKYVKKKFVDKLQIELSELAVQCKSFQNFFSCYKHWNSVTVVPSSPFLFTTSFMKIILEFNLHCKRFNLFLCQIEKCTNEMLPLKKSANHFLHLFEPQSSSNLSLSIVPFNINTLNKLVERSSRLICTKMKSNGTEQEQCPTPFQSLASLPLPLQRAQCVIHKYEILICGSYRNNECYSYHTLKNQYKYICSYPDDVTLLGHNVIKIMNNSPSDIALLSFGGQGHNEKKHTLAMYYVSVWDETEIENKQKHYNQWLPYVDNYSNPICIGKIQGIYQGMRALIGGSNNNLLFITYAPKNIDIFDLTIFQYINQSILPVDNDLCYHCFVSRTVKSKLTNEKKKIEMLLFCRSTGLAIEYDEDNNEFQFRYLRVCTTMQSFKCYAYACIDDIILFFGGNNGNGHVIHSVHKYSITEDKWMKFEHTLPILLYHSVAILSEDSAYLHILGGENDRYRTTSVHLKTKVNEWKKKETEKEKQWILSEENEREMQHIENEKKLFALESSETKRGLQITKISIFLLEKNINTKLTKGLKQWLNIGFGYCPLTLDGLAICFGIFIFSFLNFLVFILLDVQQPKYFKLLRKFIGRPSGTTSVKFSPDGNKFVSSSFDKVVRIWDTQLGTEIQTLKGHLDWVLDAKFSPNGNMIVSSSSDKTIRLWDITTGSELKKLEGHLSSVTAAQFSPDGNIIVSASHDKTIRLWNAKSGKEIKKFEGHLHWVNDINFSPCGEKVVSSSNDNTIIIWNIKSGQKMQEFKVPNSNVFKVEFSPDGRSIASCSNDKIIRIWDVDAGRKLKEFKRNEYTIRDLKFCPDGQTIVSCSDNLVIQIWDVILGIEVQKLKAHSKIVTRIDVSSDGNTIVSCSADTTIALWRPL</sequence>
<dbReference type="PROSITE" id="PS50294">
    <property type="entry name" value="WD_REPEATS_REGION"/>
    <property type="match status" value="7"/>
</dbReference>
<dbReference type="PANTHER" id="PTHR19879">
    <property type="entry name" value="TRANSCRIPTION INITIATION FACTOR TFIID"/>
    <property type="match status" value="1"/>
</dbReference>
<name>X6LPQ9_RETFI</name>
<feature type="repeat" description="WD" evidence="3">
    <location>
        <begin position="593"/>
        <end position="634"/>
    </location>
</feature>
<comment type="caution">
    <text evidence="5">The sequence shown here is derived from an EMBL/GenBank/DDBJ whole genome shotgun (WGS) entry which is preliminary data.</text>
</comment>
<dbReference type="InterPro" id="IPR019775">
    <property type="entry name" value="WD40_repeat_CS"/>
</dbReference>
<dbReference type="PROSITE" id="PS00678">
    <property type="entry name" value="WD_REPEATS_1"/>
    <property type="match status" value="5"/>
</dbReference>
<feature type="transmembrane region" description="Helical" evidence="4">
    <location>
        <begin position="558"/>
        <end position="581"/>
    </location>
</feature>
<dbReference type="SUPFAM" id="SSF117281">
    <property type="entry name" value="Kelch motif"/>
    <property type="match status" value="1"/>
</dbReference>
<organism evidence="5 6">
    <name type="scientific">Reticulomyxa filosa</name>
    <dbReference type="NCBI Taxonomy" id="46433"/>
    <lineage>
        <taxon>Eukaryota</taxon>
        <taxon>Sar</taxon>
        <taxon>Rhizaria</taxon>
        <taxon>Retaria</taxon>
        <taxon>Foraminifera</taxon>
        <taxon>Monothalamids</taxon>
        <taxon>Reticulomyxidae</taxon>
        <taxon>Reticulomyxa</taxon>
    </lineage>
</organism>
<evidence type="ECO:0000256" key="3">
    <source>
        <dbReference type="PROSITE-ProRule" id="PRU00221"/>
    </source>
</evidence>
<feature type="repeat" description="WD" evidence="3">
    <location>
        <begin position="719"/>
        <end position="760"/>
    </location>
</feature>
<feature type="repeat" description="WD" evidence="3">
    <location>
        <begin position="677"/>
        <end position="718"/>
    </location>
</feature>
<dbReference type="Gene3D" id="2.120.10.80">
    <property type="entry name" value="Kelch-type beta propeller"/>
    <property type="match status" value="1"/>
</dbReference>
<dbReference type="CDD" id="cd00200">
    <property type="entry name" value="WD40"/>
    <property type="match status" value="1"/>
</dbReference>
<feature type="repeat" description="WD" evidence="3">
    <location>
        <begin position="761"/>
        <end position="802"/>
    </location>
</feature>
<dbReference type="InterPro" id="IPR036322">
    <property type="entry name" value="WD40_repeat_dom_sf"/>
</dbReference>
<gene>
    <name evidence="5" type="ORF">RFI_33790</name>
</gene>
<evidence type="ECO:0000256" key="2">
    <source>
        <dbReference type="ARBA" id="ARBA00022737"/>
    </source>
</evidence>
<proteinExistence type="predicted"/>
<dbReference type="PROSITE" id="PS50082">
    <property type="entry name" value="WD_REPEATS_2"/>
    <property type="match status" value="7"/>
</dbReference>